<organism evidence="1 2">
    <name type="scientific">Brachionus plicatilis</name>
    <name type="common">Marine rotifer</name>
    <name type="synonym">Brachionus muelleri</name>
    <dbReference type="NCBI Taxonomy" id="10195"/>
    <lineage>
        <taxon>Eukaryota</taxon>
        <taxon>Metazoa</taxon>
        <taxon>Spiralia</taxon>
        <taxon>Gnathifera</taxon>
        <taxon>Rotifera</taxon>
        <taxon>Eurotatoria</taxon>
        <taxon>Monogononta</taxon>
        <taxon>Pseudotrocha</taxon>
        <taxon>Ploima</taxon>
        <taxon>Brachionidae</taxon>
        <taxon>Brachionus</taxon>
    </lineage>
</organism>
<protein>
    <submittedName>
        <fullName evidence="1">Uncharacterized protein</fullName>
    </submittedName>
</protein>
<name>A0A3M7Q176_BRAPC</name>
<evidence type="ECO:0000313" key="1">
    <source>
        <dbReference type="EMBL" id="RNA04879.1"/>
    </source>
</evidence>
<sequence length="85" mass="10110">MIVFEFNFKNKNKSFHFINISRGLLVLNKKFVERSFLLDRNDNKKFNGPIILMLFDNESLLDITCLKEIKSLLNFYFGKPLCIIF</sequence>
<dbReference type="EMBL" id="REGN01007936">
    <property type="protein sequence ID" value="RNA04879.1"/>
    <property type="molecule type" value="Genomic_DNA"/>
</dbReference>
<dbReference type="AlphaFoldDB" id="A0A3M7Q176"/>
<gene>
    <name evidence="1" type="ORF">BpHYR1_017336</name>
</gene>
<comment type="caution">
    <text evidence="1">The sequence shown here is derived from an EMBL/GenBank/DDBJ whole genome shotgun (WGS) entry which is preliminary data.</text>
</comment>
<dbReference type="Proteomes" id="UP000276133">
    <property type="component" value="Unassembled WGS sequence"/>
</dbReference>
<evidence type="ECO:0000313" key="2">
    <source>
        <dbReference type="Proteomes" id="UP000276133"/>
    </source>
</evidence>
<accession>A0A3M7Q176</accession>
<reference evidence="1 2" key="1">
    <citation type="journal article" date="2018" name="Sci. Rep.">
        <title>Genomic signatures of local adaptation to the degree of environmental predictability in rotifers.</title>
        <authorList>
            <person name="Franch-Gras L."/>
            <person name="Hahn C."/>
            <person name="Garcia-Roger E.M."/>
            <person name="Carmona M.J."/>
            <person name="Serra M."/>
            <person name="Gomez A."/>
        </authorList>
    </citation>
    <scope>NUCLEOTIDE SEQUENCE [LARGE SCALE GENOMIC DNA]</scope>
    <source>
        <strain evidence="1">HYR1</strain>
    </source>
</reference>
<keyword evidence="2" id="KW-1185">Reference proteome</keyword>
<proteinExistence type="predicted"/>